<gene>
    <name evidence="1" type="ORF">BP5553_08092</name>
</gene>
<reference evidence="1 2" key="1">
    <citation type="journal article" date="2018" name="IMA Fungus">
        <title>IMA Genome-F 9: Draft genome sequence of Annulohypoxylon stygium, Aspergillus mulundensis, Berkeleyomyces basicola (syn. Thielaviopsis basicola), Ceratocystis smalleyi, two Cercospora beticola strains, Coleophoma cylindrospora, Fusarium fracticaudum, Phialophora cf. hyalina, and Morchella septimelata.</title>
        <authorList>
            <person name="Wingfield B.D."/>
            <person name="Bills G.F."/>
            <person name="Dong Y."/>
            <person name="Huang W."/>
            <person name="Nel W.J."/>
            <person name="Swalarsk-Parry B.S."/>
            <person name="Vaghefi N."/>
            <person name="Wilken P.M."/>
            <person name="An Z."/>
            <person name="de Beer Z.W."/>
            <person name="De Vos L."/>
            <person name="Chen L."/>
            <person name="Duong T.A."/>
            <person name="Gao Y."/>
            <person name="Hammerbacher A."/>
            <person name="Kikkert J.R."/>
            <person name="Li Y."/>
            <person name="Li H."/>
            <person name="Li K."/>
            <person name="Li Q."/>
            <person name="Liu X."/>
            <person name="Ma X."/>
            <person name="Naidoo K."/>
            <person name="Pethybridge S.J."/>
            <person name="Sun J."/>
            <person name="Steenkamp E.T."/>
            <person name="van der Nest M.A."/>
            <person name="van Wyk S."/>
            <person name="Wingfield M.J."/>
            <person name="Xiong C."/>
            <person name="Yue Q."/>
            <person name="Zhang X."/>
        </authorList>
    </citation>
    <scope>NUCLEOTIDE SEQUENCE [LARGE SCALE GENOMIC DNA]</scope>
    <source>
        <strain evidence="1 2">BP 5553</strain>
    </source>
</reference>
<dbReference type="GeneID" id="43600941"/>
<organism evidence="1 2">
    <name type="scientific">Venustampulla echinocandica</name>
    <dbReference type="NCBI Taxonomy" id="2656787"/>
    <lineage>
        <taxon>Eukaryota</taxon>
        <taxon>Fungi</taxon>
        <taxon>Dikarya</taxon>
        <taxon>Ascomycota</taxon>
        <taxon>Pezizomycotina</taxon>
        <taxon>Leotiomycetes</taxon>
        <taxon>Helotiales</taxon>
        <taxon>Pleuroascaceae</taxon>
        <taxon>Venustampulla</taxon>
    </lineage>
</organism>
<name>A0A370TFP9_9HELO</name>
<accession>A0A370TFP9</accession>
<evidence type="ECO:0000313" key="2">
    <source>
        <dbReference type="Proteomes" id="UP000254866"/>
    </source>
</evidence>
<protein>
    <submittedName>
        <fullName evidence="1">Uncharacterized protein</fullName>
    </submittedName>
</protein>
<dbReference type="AlphaFoldDB" id="A0A370TFP9"/>
<proteinExistence type="predicted"/>
<dbReference type="RefSeq" id="XP_031867006.1">
    <property type="nucleotide sequence ID" value="XM_032016715.1"/>
</dbReference>
<keyword evidence="2" id="KW-1185">Reference proteome</keyword>
<dbReference type="Proteomes" id="UP000254866">
    <property type="component" value="Unassembled WGS sequence"/>
</dbReference>
<sequence>MLKAYGEDGFYGTDKDQRTQIKFALNDLLAEVISEADGIVLTLAAVAKVDMATNFKPVLVSWTKQLVRLSYILFRNPATNAPRPSVLYVIRRTPTRPSLAADLLANARGAAMIQGTISLDEEDEENCTFILPGIQYKLGEWRWREKAIAAALEAFTAVREEEKRVFGVKSFYYYKEQLVLLGIPMPAVVPDPDVVDDEGLEQGGEEGLLFAEEAEEAEGGIRM</sequence>
<dbReference type="EMBL" id="NPIC01000008">
    <property type="protein sequence ID" value="RDL33724.1"/>
    <property type="molecule type" value="Genomic_DNA"/>
</dbReference>
<comment type="caution">
    <text evidence="1">The sequence shown here is derived from an EMBL/GenBank/DDBJ whole genome shotgun (WGS) entry which is preliminary data.</text>
</comment>
<evidence type="ECO:0000313" key="1">
    <source>
        <dbReference type="EMBL" id="RDL33724.1"/>
    </source>
</evidence>